<dbReference type="Proteomes" id="UP000292702">
    <property type="component" value="Unassembled WGS sequence"/>
</dbReference>
<feature type="signal peptide" evidence="2">
    <location>
        <begin position="1"/>
        <end position="19"/>
    </location>
</feature>
<accession>A0A4R0RQI1</accession>
<keyword evidence="4" id="KW-1185">Reference proteome</keyword>
<feature type="compositionally biased region" description="Acidic residues" evidence="1">
    <location>
        <begin position="42"/>
        <end position="56"/>
    </location>
</feature>
<proteinExistence type="predicted"/>
<feature type="region of interest" description="Disordered" evidence="1">
    <location>
        <begin position="42"/>
        <end position="64"/>
    </location>
</feature>
<protein>
    <submittedName>
        <fullName evidence="3">Uncharacterized protein</fullName>
    </submittedName>
</protein>
<feature type="region of interest" description="Disordered" evidence="1">
    <location>
        <begin position="128"/>
        <end position="205"/>
    </location>
</feature>
<keyword evidence="2" id="KW-0732">Signal</keyword>
<evidence type="ECO:0000313" key="4">
    <source>
        <dbReference type="Proteomes" id="UP000292702"/>
    </source>
</evidence>
<evidence type="ECO:0000256" key="1">
    <source>
        <dbReference type="SAM" id="MobiDB-lite"/>
    </source>
</evidence>
<comment type="caution">
    <text evidence="3">The sequence shown here is derived from an EMBL/GenBank/DDBJ whole genome shotgun (WGS) entry which is preliminary data.</text>
</comment>
<gene>
    <name evidence="3" type="ORF">EIP91_012098</name>
</gene>
<feature type="chain" id="PRO_5020328705" evidence="2">
    <location>
        <begin position="20"/>
        <end position="205"/>
    </location>
</feature>
<dbReference type="AlphaFoldDB" id="A0A4R0RQI1"/>
<evidence type="ECO:0000256" key="2">
    <source>
        <dbReference type="SAM" id="SignalP"/>
    </source>
</evidence>
<dbReference type="EMBL" id="RWJN01000009">
    <property type="protein sequence ID" value="TCD71150.1"/>
    <property type="molecule type" value="Genomic_DNA"/>
</dbReference>
<sequence>MSVKEIAALLNCLATQVHAAHKNTTNDDLSDDTMYLRQDGEIENTVDLDGTPEENDSGLKEESSTTFPIPIDVNYFQDEKKDLPLIPVTEPDPLTASSNYSHGPASRAFSAKHRSRVVEYVGVLQRTPDSQRKHTAEFKAMPRTASRSKRGSPPPANLKPSMIHERPLLSPLRLPSSVALPNVGQDATQSPMAPRSRSRRCLSNA</sequence>
<feature type="compositionally biased region" description="Low complexity" evidence="1">
    <location>
        <begin position="168"/>
        <end position="177"/>
    </location>
</feature>
<organism evidence="3 4">
    <name type="scientific">Steccherinum ochraceum</name>
    <dbReference type="NCBI Taxonomy" id="92696"/>
    <lineage>
        <taxon>Eukaryota</taxon>
        <taxon>Fungi</taxon>
        <taxon>Dikarya</taxon>
        <taxon>Basidiomycota</taxon>
        <taxon>Agaricomycotina</taxon>
        <taxon>Agaricomycetes</taxon>
        <taxon>Polyporales</taxon>
        <taxon>Steccherinaceae</taxon>
        <taxon>Steccherinum</taxon>
    </lineage>
</organism>
<reference evidence="3 4" key="1">
    <citation type="submission" date="2018-11" db="EMBL/GenBank/DDBJ databases">
        <title>Genome assembly of Steccherinum ochraceum LE-BIN_3174, the white-rot fungus of the Steccherinaceae family (The Residual Polyporoid clade, Polyporales, Basidiomycota).</title>
        <authorList>
            <person name="Fedorova T.V."/>
            <person name="Glazunova O.A."/>
            <person name="Landesman E.O."/>
            <person name="Moiseenko K.V."/>
            <person name="Psurtseva N.V."/>
            <person name="Savinova O.S."/>
            <person name="Shakhova N.V."/>
            <person name="Tyazhelova T.V."/>
            <person name="Vasina D.V."/>
        </authorList>
    </citation>
    <scope>NUCLEOTIDE SEQUENCE [LARGE SCALE GENOMIC DNA]</scope>
    <source>
        <strain evidence="3 4">LE-BIN_3174</strain>
    </source>
</reference>
<name>A0A4R0RQI1_9APHY</name>
<evidence type="ECO:0000313" key="3">
    <source>
        <dbReference type="EMBL" id="TCD71150.1"/>
    </source>
</evidence>
<feature type="compositionally biased region" description="Basic residues" evidence="1">
    <location>
        <begin position="196"/>
        <end position="205"/>
    </location>
</feature>